<evidence type="ECO:0000313" key="2">
    <source>
        <dbReference type="Proteomes" id="UP000276133"/>
    </source>
</evidence>
<dbReference type="AlphaFoldDB" id="A0A3M7RMV6"/>
<evidence type="ECO:0000313" key="1">
    <source>
        <dbReference type="EMBL" id="RNA24628.1"/>
    </source>
</evidence>
<protein>
    <submittedName>
        <fullName evidence="1">Uncharacterized protein</fullName>
    </submittedName>
</protein>
<keyword evidence="2" id="KW-1185">Reference proteome</keyword>
<dbReference type="Proteomes" id="UP000276133">
    <property type="component" value="Unassembled WGS sequence"/>
</dbReference>
<sequence>STTPNEVKKPRISDSGEGCFKALGNVLGALSNGLKMSQKKEIQSKEKKLYCTKSKIHNQ</sequence>
<organism evidence="1 2">
    <name type="scientific">Brachionus plicatilis</name>
    <name type="common">Marine rotifer</name>
    <name type="synonym">Brachionus muelleri</name>
    <dbReference type="NCBI Taxonomy" id="10195"/>
    <lineage>
        <taxon>Eukaryota</taxon>
        <taxon>Metazoa</taxon>
        <taxon>Spiralia</taxon>
        <taxon>Gnathifera</taxon>
        <taxon>Rotifera</taxon>
        <taxon>Eurotatoria</taxon>
        <taxon>Monogononta</taxon>
        <taxon>Pseudotrocha</taxon>
        <taxon>Ploima</taxon>
        <taxon>Brachionidae</taxon>
        <taxon>Brachionus</taxon>
    </lineage>
</organism>
<accession>A0A3M7RMV6</accession>
<feature type="non-terminal residue" evidence="1">
    <location>
        <position position="1"/>
    </location>
</feature>
<proteinExistence type="predicted"/>
<dbReference type="EMBL" id="REGN01003087">
    <property type="protein sequence ID" value="RNA24628.1"/>
    <property type="molecule type" value="Genomic_DNA"/>
</dbReference>
<comment type="caution">
    <text evidence="1">The sequence shown here is derived from an EMBL/GenBank/DDBJ whole genome shotgun (WGS) entry which is preliminary data.</text>
</comment>
<gene>
    <name evidence="1" type="ORF">BpHYR1_041764</name>
</gene>
<name>A0A3M7RMV6_BRAPC</name>
<reference evidence="1 2" key="1">
    <citation type="journal article" date="2018" name="Sci. Rep.">
        <title>Genomic signatures of local adaptation to the degree of environmental predictability in rotifers.</title>
        <authorList>
            <person name="Franch-Gras L."/>
            <person name="Hahn C."/>
            <person name="Garcia-Roger E.M."/>
            <person name="Carmona M.J."/>
            <person name="Serra M."/>
            <person name="Gomez A."/>
        </authorList>
    </citation>
    <scope>NUCLEOTIDE SEQUENCE [LARGE SCALE GENOMIC DNA]</scope>
    <source>
        <strain evidence="1">HYR1</strain>
    </source>
</reference>